<dbReference type="KEGG" id="dtx:ATSB10_35030"/>
<accession>A0A160N4W3</accession>
<reference evidence="2 3" key="1">
    <citation type="submission" date="2016-02" db="EMBL/GenBank/DDBJ databases">
        <title>Complete genome sequencing and analysis of ATSB10, Dyella thiooxydans isolated from rhizosphere soil of sunflower (Helianthus annuus L.).</title>
        <authorList>
            <person name="Lee Y."/>
            <person name="Hwangbo K."/>
            <person name="Chung H."/>
            <person name="Yoo J."/>
            <person name="Kim K.Y."/>
            <person name="Sa T.M."/>
            <person name="Um Y."/>
            <person name="Madhaiyan M."/>
        </authorList>
    </citation>
    <scope>NUCLEOTIDE SEQUENCE [LARGE SCALE GENOMIC DNA]</scope>
    <source>
        <strain evidence="2 3">ATSB10</strain>
    </source>
</reference>
<evidence type="ECO:0000313" key="3">
    <source>
        <dbReference type="Proteomes" id="UP000077255"/>
    </source>
</evidence>
<organism evidence="2 3">
    <name type="scientific">Dyella thiooxydans</name>
    <dbReference type="NCBI Taxonomy" id="445710"/>
    <lineage>
        <taxon>Bacteria</taxon>
        <taxon>Pseudomonadati</taxon>
        <taxon>Pseudomonadota</taxon>
        <taxon>Gammaproteobacteria</taxon>
        <taxon>Lysobacterales</taxon>
        <taxon>Rhodanobacteraceae</taxon>
        <taxon>Dyella</taxon>
    </lineage>
</organism>
<dbReference type="Proteomes" id="UP000077255">
    <property type="component" value="Chromosome"/>
</dbReference>
<protein>
    <recommendedName>
        <fullName evidence="1">DUF6630 domain-containing protein</fullName>
    </recommendedName>
</protein>
<proteinExistence type="predicted"/>
<dbReference type="RefSeq" id="WP_063673923.1">
    <property type="nucleotide sequence ID" value="NZ_CP014841.1"/>
</dbReference>
<evidence type="ECO:0000259" key="1">
    <source>
        <dbReference type="Pfam" id="PF20335"/>
    </source>
</evidence>
<gene>
    <name evidence="2" type="ORF">ATSB10_35030</name>
</gene>
<evidence type="ECO:0000313" key="2">
    <source>
        <dbReference type="EMBL" id="AND70957.1"/>
    </source>
</evidence>
<sequence>MHEFDDDPADESDDSLEARVWQLLLLVNPGDEDSALRHFAAWQDVQAESGDLADPLETIGEVIDWSAGFRVEDAATLVQALDELAARWSLSIDWGGDPDDEDFLDAHEVPDLLAIAYDRLLERGYTTWIYESPGATWAGWITRTEDAEPMREVATALGVNLRPASDAG</sequence>
<dbReference type="Pfam" id="PF20335">
    <property type="entry name" value="DUF6630"/>
    <property type="match status" value="1"/>
</dbReference>
<feature type="domain" description="DUF6630" evidence="1">
    <location>
        <begin position="20"/>
        <end position="163"/>
    </location>
</feature>
<dbReference type="OrthoDB" id="8969087at2"/>
<name>A0A160N4W3_9GAMM</name>
<dbReference type="AlphaFoldDB" id="A0A160N4W3"/>
<dbReference type="STRING" id="445710.ATSB10_35030"/>
<dbReference type="PATRIC" id="fig|445710.3.peg.3503"/>
<dbReference type="InterPro" id="IPR046582">
    <property type="entry name" value="DUF6630"/>
</dbReference>
<dbReference type="EMBL" id="CP014841">
    <property type="protein sequence ID" value="AND70957.1"/>
    <property type="molecule type" value="Genomic_DNA"/>
</dbReference>
<keyword evidence="3" id="KW-1185">Reference proteome</keyword>